<name>A0A5N6JU07_MONLA</name>
<dbReference type="InterPro" id="IPR036396">
    <property type="entry name" value="Cyt_P450_sf"/>
</dbReference>
<keyword evidence="8 10" id="KW-0503">Monooxygenase</keyword>
<evidence type="ECO:0000256" key="8">
    <source>
        <dbReference type="ARBA" id="ARBA00023033"/>
    </source>
</evidence>
<dbReference type="OrthoDB" id="1470350at2759"/>
<dbReference type="PRINTS" id="PR00463">
    <property type="entry name" value="EP450I"/>
</dbReference>
<dbReference type="SUPFAM" id="SSF48264">
    <property type="entry name" value="Cytochrome P450"/>
    <property type="match status" value="1"/>
</dbReference>
<evidence type="ECO:0000256" key="5">
    <source>
        <dbReference type="ARBA" id="ARBA00023002"/>
    </source>
</evidence>
<dbReference type="PANTHER" id="PTHR24305">
    <property type="entry name" value="CYTOCHROME P450"/>
    <property type="match status" value="1"/>
</dbReference>
<evidence type="ECO:0000256" key="3">
    <source>
        <dbReference type="ARBA" id="ARBA00022617"/>
    </source>
</evidence>
<gene>
    <name evidence="11" type="ORF">EYC80_008258</name>
</gene>
<comment type="cofactor">
    <cofactor evidence="1 9">
        <name>heme</name>
        <dbReference type="ChEBI" id="CHEBI:30413"/>
    </cofactor>
</comment>
<evidence type="ECO:0000256" key="4">
    <source>
        <dbReference type="ARBA" id="ARBA00022723"/>
    </source>
</evidence>
<evidence type="ECO:0008006" key="13">
    <source>
        <dbReference type="Google" id="ProtNLM"/>
    </source>
</evidence>
<feature type="binding site" description="axial binding residue" evidence="9">
    <location>
        <position position="378"/>
    </location>
    <ligand>
        <name>heme</name>
        <dbReference type="ChEBI" id="CHEBI:30413"/>
    </ligand>
    <ligandPart>
        <name>Fe</name>
        <dbReference type="ChEBI" id="CHEBI:18248"/>
    </ligandPart>
</feature>
<dbReference type="EMBL" id="VIGI01000013">
    <property type="protein sequence ID" value="KAB8292549.1"/>
    <property type="molecule type" value="Genomic_DNA"/>
</dbReference>
<keyword evidence="3 9" id="KW-0349">Heme</keyword>
<evidence type="ECO:0000313" key="12">
    <source>
        <dbReference type="Proteomes" id="UP000326757"/>
    </source>
</evidence>
<evidence type="ECO:0000256" key="2">
    <source>
        <dbReference type="ARBA" id="ARBA00010617"/>
    </source>
</evidence>
<keyword evidence="7" id="KW-0843">Virulence</keyword>
<evidence type="ECO:0000256" key="9">
    <source>
        <dbReference type="PIRSR" id="PIRSR602401-1"/>
    </source>
</evidence>
<evidence type="ECO:0000256" key="1">
    <source>
        <dbReference type="ARBA" id="ARBA00001971"/>
    </source>
</evidence>
<dbReference type="PANTHER" id="PTHR24305:SF29">
    <property type="entry name" value="BENZOATE-PARA-HYDROXYLASE"/>
    <property type="match status" value="1"/>
</dbReference>
<dbReference type="GO" id="GO:0016705">
    <property type="term" value="F:oxidoreductase activity, acting on paired donors, with incorporation or reduction of molecular oxygen"/>
    <property type="evidence" value="ECO:0007669"/>
    <property type="project" value="InterPro"/>
</dbReference>
<accession>A0A5N6JU07</accession>
<reference evidence="11 12" key="1">
    <citation type="submission" date="2019-06" db="EMBL/GenBank/DDBJ databases">
        <title>Genome Sequence of the Brown Rot Fungal Pathogen Monilinia laxa.</title>
        <authorList>
            <person name="De Miccolis Angelini R.M."/>
            <person name="Landi L."/>
            <person name="Abate D."/>
            <person name="Pollastro S."/>
            <person name="Romanazzi G."/>
            <person name="Faretra F."/>
        </authorList>
    </citation>
    <scope>NUCLEOTIDE SEQUENCE [LARGE SCALE GENOMIC DNA]</scope>
    <source>
        <strain evidence="11 12">Mlax316</strain>
    </source>
</reference>
<dbReference type="GO" id="GO:0005506">
    <property type="term" value="F:iron ion binding"/>
    <property type="evidence" value="ECO:0007669"/>
    <property type="project" value="InterPro"/>
</dbReference>
<evidence type="ECO:0000256" key="7">
    <source>
        <dbReference type="ARBA" id="ARBA00023026"/>
    </source>
</evidence>
<dbReference type="AlphaFoldDB" id="A0A5N6JU07"/>
<dbReference type="InterPro" id="IPR001128">
    <property type="entry name" value="Cyt_P450"/>
</dbReference>
<dbReference type="GO" id="GO:0004497">
    <property type="term" value="F:monooxygenase activity"/>
    <property type="evidence" value="ECO:0007669"/>
    <property type="project" value="UniProtKB-KW"/>
</dbReference>
<comment type="similarity">
    <text evidence="2 10">Belongs to the cytochrome P450 family.</text>
</comment>
<evidence type="ECO:0000256" key="10">
    <source>
        <dbReference type="RuleBase" id="RU000461"/>
    </source>
</evidence>
<keyword evidence="4 9" id="KW-0479">Metal-binding</keyword>
<dbReference type="Gene3D" id="1.10.630.10">
    <property type="entry name" value="Cytochrome P450"/>
    <property type="match status" value="1"/>
</dbReference>
<sequence length="433" mass="49607">MWIRLKDAHNKYGPIVRSAPNELSFITPEVWADVYAKKPGRPEMPKGNYVPPPGRESLFDHPVHEEHQRIRKALRNGFTERAQKDQEPRVKRFIDELMDQLRKVAKAGEATDIAHWNYLVAYDIVADLACGENFRGVEKGEGHKWIGIGINTSTAFTVFHESKRLWPFNRILNYIPYLTKAVSLRMQHIQYLIQLLEKRRNAKDTEPDFMTHALNYLDKTDGLNLGELQRSLEIVVTAGSDTAATLPIGAVYYLCKNPSVYTKLKDEIRKSFASEEEISISTVSDKPYLLAVLKEALRIHPPVPGNHPRRVGAEGAVIAGNYVPPDTLVSFPHFAGYHSERNWNRPDDFVPERWMGDPEFETDNRACFRPFSHGPRECLGQNVAHAITRVILARYVYNFDMELVDPNESLTDDARVRLVWSHKPLMVKVRSVR</sequence>
<organism evidence="11 12">
    <name type="scientific">Monilinia laxa</name>
    <name type="common">Brown rot fungus</name>
    <name type="synonym">Sclerotinia laxa</name>
    <dbReference type="NCBI Taxonomy" id="61186"/>
    <lineage>
        <taxon>Eukaryota</taxon>
        <taxon>Fungi</taxon>
        <taxon>Dikarya</taxon>
        <taxon>Ascomycota</taxon>
        <taxon>Pezizomycotina</taxon>
        <taxon>Leotiomycetes</taxon>
        <taxon>Helotiales</taxon>
        <taxon>Sclerotiniaceae</taxon>
        <taxon>Monilinia</taxon>
    </lineage>
</organism>
<dbReference type="PRINTS" id="PR00385">
    <property type="entry name" value="P450"/>
</dbReference>
<evidence type="ECO:0000256" key="6">
    <source>
        <dbReference type="ARBA" id="ARBA00023004"/>
    </source>
</evidence>
<dbReference type="FunFam" id="1.10.630.10:FF:000333">
    <property type="entry name" value="Uncharacterized protein"/>
    <property type="match status" value="1"/>
</dbReference>
<dbReference type="InterPro" id="IPR050121">
    <property type="entry name" value="Cytochrome_P450_monoxygenase"/>
</dbReference>
<dbReference type="PROSITE" id="PS00086">
    <property type="entry name" value="CYTOCHROME_P450"/>
    <property type="match status" value="1"/>
</dbReference>
<evidence type="ECO:0000313" key="11">
    <source>
        <dbReference type="EMBL" id="KAB8292549.1"/>
    </source>
</evidence>
<dbReference type="CDD" id="cd11058">
    <property type="entry name" value="CYP60B-like"/>
    <property type="match status" value="1"/>
</dbReference>
<dbReference type="GO" id="GO:0020037">
    <property type="term" value="F:heme binding"/>
    <property type="evidence" value="ECO:0007669"/>
    <property type="project" value="InterPro"/>
</dbReference>
<keyword evidence="5 10" id="KW-0560">Oxidoreductase</keyword>
<dbReference type="Pfam" id="PF00067">
    <property type="entry name" value="p450"/>
    <property type="match status" value="1"/>
</dbReference>
<keyword evidence="6 9" id="KW-0408">Iron</keyword>
<dbReference type="InterPro" id="IPR002401">
    <property type="entry name" value="Cyt_P450_E_grp-I"/>
</dbReference>
<dbReference type="InterPro" id="IPR017972">
    <property type="entry name" value="Cyt_P450_CS"/>
</dbReference>
<proteinExistence type="inferred from homology"/>
<comment type="caution">
    <text evidence="11">The sequence shown here is derived from an EMBL/GenBank/DDBJ whole genome shotgun (WGS) entry which is preliminary data.</text>
</comment>
<protein>
    <recommendedName>
        <fullName evidence="13">Cytochrome P450 monooxygenase</fullName>
    </recommendedName>
</protein>
<dbReference type="Proteomes" id="UP000326757">
    <property type="component" value="Unassembled WGS sequence"/>
</dbReference>
<keyword evidence="12" id="KW-1185">Reference proteome</keyword>